<proteinExistence type="predicted"/>
<keyword evidence="4" id="KW-1185">Reference proteome</keyword>
<feature type="region of interest" description="Disordered" evidence="1">
    <location>
        <begin position="276"/>
        <end position="508"/>
    </location>
</feature>
<dbReference type="KEGG" id="scm:SCHCO_02490513"/>
<feature type="compositionally biased region" description="Pro residues" evidence="1">
    <location>
        <begin position="680"/>
        <end position="699"/>
    </location>
</feature>
<dbReference type="eggNOG" id="ENOG502SVV8">
    <property type="taxonomic scope" value="Eukaryota"/>
</dbReference>
<feature type="compositionally biased region" description="Low complexity" evidence="1">
    <location>
        <begin position="340"/>
        <end position="430"/>
    </location>
</feature>
<dbReference type="RefSeq" id="XP_003037173.1">
    <property type="nucleotide sequence ID" value="XM_003037127.1"/>
</dbReference>
<evidence type="ECO:0000313" key="3">
    <source>
        <dbReference type="EMBL" id="EFJ02271.1"/>
    </source>
</evidence>
<feature type="region of interest" description="Disordered" evidence="1">
    <location>
        <begin position="746"/>
        <end position="856"/>
    </location>
</feature>
<feature type="transmembrane region" description="Helical" evidence="2">
    <location>
        <begin position="585"/>
        <end position="608"/>
    </location>
</feature>
<feature type="compositionally biased region" description="Low complexity" evidence="1">
    <location>
        <begin position="312"/>
        <end position="333"/>
    </location>
</feature>
<feature type="compositionally biased region" description="Low complexity" evidence="1">
    <location>
        <begin position="171"/>
        <end position="216"/>
    </location>
</feature>
<feature type="compositionally biased region" description="Low complexity" evidence="1">
    <location>
        <begin position="285"/>
        <end position="303"/>
    </location>
</feature>
<dbReference type="Proteomes" id="UP000007431">
    <property type="component" value="Unassembled WGS sequence"/>
</dbReference>
<feature type="compositionally biased region" description="Polar residues" evidence="1">
    <location>
        <begin position="749"/>
        <end position="761"/>
    </location>
</feature>
<feature type="region of interest" description="Disordered" evidence="1">
    <location>
        <begin position="148"/>
        <end position="216"/>
    </location>
</feature>
<dbReference type="AlphaFoldDB" id="D8PNS4"/>
<dbReference type="OMA" id="RHEDSEH"/>
<gene>
    <name evidence="3" type="ORF">SCHCODRAFT_103763</name>
</gene>
<evidence type="ECO:0000256" key="1">
    <source>
        <dbReference type="SAM" id="MobiDB-lite"/>
    </source>
</evidence>
<feature type="compositionally biased region" description="Low complexity" evidence="1">
    <location>
        <begin position="437"/>
        <end position="467"/>
    </location>
</feature>
<protein>
    <submittedName>
        <fullName evidence="3">Uncharacterized protein</fullName>
    </submittedName>
</protein>
<evidence type="ECO:0000256" key="2">
    <source>
        <dbReference type="SAM" id="Phobius"/>
    </source>
</evidence>
<dbReference type="EMBL" id="GL377302">
    <property type="protein sequence ID" value="EFJ02271.1"/>
    <property type="molecule type" value="Genomic_DNA"/>
</dbReference>
<feature type="non-terminal residue" evidence="3">
    <location>
        <position position="856"/>
    </location>
</feature>
<keyword evidence="2" id="KW-0812">Transmembrane</keyword>
<feature type="region of interest" description="Disordered" evidence="1">
    <location>
        <begin position="671"/>
        <end position="721"/>
    </location>
</feature>
<reference evidence="3 4" key="1">
    <citation type="journal article" date="2010" name="Nat. Biotechnol.">
        <title>Genome sequence of the model mushroom Schizophyllum commune.</title>
        <authorList>
            <person name="Ohm R.A."/>
            <person name="de Jong J.F."/>
            <person name="Lugones L.G."/>
            <person name="Aerts A."/>
            <person name="Kothe E."/>
            <person name="Stajich J.E."/>
            <person name="de Vries R.P."/>
            <person name="Record E."/>
            <person name="Levasseur A."/>
            <person name="Baker S.E."/>
            <person name="Bartholomew K.A."/>
            <person name="Coutinho P.M."/>
            <person name="Erdmann S."/>
            <person name="Fowler T.J."/>
            <person name="Gathman A.C."/>
            <person name="Lombard V."/>
            <person name="Henrissat B."/>
            <person name="Knabe N."/>
            <person name="Kuees U."/>
            <person name="Lilly W.W."/>
            <person name="Lindquist E."/>
            <person name="Lucas S."/>
            <person name="Magnuson J.K."/>
            <person name="Piumi F."/>
            <person name="Raudaskoski M."/>
            <person name="Salamov A."/>
            <person name="Schmutz J."/>
            <person name="Schwarze F.W.M.R."/>
            <person name="vanKuyk P.A."/>
            <person name="Horton J.S."/>
            <person name="Grigoriev I.V."/>
            <person name="Woesten H.A.B."/>
        </authorList>
    </citation>
    <scope>NUCLEOTIDE SEQUENCE [LARGE SCALE GENOMIC DNA]</scope>
    <source>
        <strain evidence="4">H4-8 / FGSC 9210</strain>
    </source>
</reference>
<feature type="region of interest" description="Disordered" evidence="1">
    <location>
        <begin position="625"/>
        <end position="657"/>
    </location>
</feature>
<dbReference type="HOGENOM" id="CLU_333738_0_0_1"/>
<evidence type="ECO:0000313" key="4">
    <source>
        <dbReference type="Proteomes" id="UP000007431"/>
    </source>
</evidence>
<accession>D8PNS4</accession>
<organism evidence="4">
    <name type="scientific">Schizophyllum commune (strain H4-8 / FGSC 9210)</name>
    <name type="common">Split gill fungus</name>
    <dbReference type="NCBI Taxonomy" id="578458"/>
    <lineage>
        <taxon>Eukaryota</taxon>
        <taxon>Fungi</taxon>
        <taxon>Dikarya</taxon>
        <taxon>Basidiomycota</taxon>
        <taxon>Agaricomycotina</taxon>
        <taxon>Agaricomycetes</taxon>
        <taxon>Agaricomycetidae</taxon>
        <taxon>Agaricales</taxon>
        <taxon>Schizophyllaceae</taxon>
        <taxon>Schizophyllum</taxon>
    </lineage>
</organism>
<dbReference type="OrthoDB" id="3250803at2759"/>
<feature type="compositionally biased region" description="Polar residues" evidence="1">
    <location>
        <begin position="485"/>
        <end position="507"/>
    </location>
</feature>
<dbReference type="VEuPathDB" id="FungiDB:SCHCODRAFT_02490513"/>
<keyword evidence="2" id="KW-1133">Transmembrane helix</keyword>
<feature type="compositionally biased region" description="Low complexity" evidence="1">
    <location>
        <begin position="151"/>
        <end position="162"/>
    </location>
</feature>
<keyword evidence="2" id="KW-0472">Membrane</keyword>
<dbReference type="InParanoid" id="D8PNS4"/>
<name>D8PNS4_SCHCM</name>
<feature type="compositionally biased region" description="Polar residues" evidence="1">
    <location>
        <begin position="831"/>
        <end position="856"/>
    </location>
</feature>
<dbReference type="GeneID" id="9589850"/>
<sequence>MDISVIQLSSHTSCIASGLLHVPRLQTRRGAGGPRMAAAPGSVLLDSLLETTYGLAVLRTSDDTRTRLTSGGHCVEVYPRALRWCCGRFGSPPPSSALLSGLKPLVRSTGWVDRVHDGSIPIAYLSIHIHFAHSGVLLVVPSSNTLNASGTTTRSEAPSTTTWPAAPGEESSGVSATVTATSGPASGDSASTRSDGTATSTGASASTSASPTSTSASEIITTSALSTDSSSTSGSLASSAIQSTIIAGSSDPGSSLTEVLASTSISESTFASTRVVYPSSPPSAPASLTTAPLSTTAPSPSSLVAFAKTEESSSASGKSSASTSEDSSSTTASAPPPEMPSDTASEPESSSTESVTSTESEEPASTSTEAPSTTAESTSGNSEPTSTDSEPTSDSTSSSEPTSNSNEATSTTDEAKTTASSSASSSPETVAGKEQVTNTSSADNESSSATESSSTTASATLESTPASDSDSGASETGTAEKAEKTVTSMVDTTVSGHSSSATATRTITDAPDSTLSQVLSVTSTFTNAQGRLVTTVDTPSVITITSTSTGEDGGFVYSTHVVANPTGFGGSGAISEKGFFHNTGAVAGTFTVVGLVAAAAAFLLFWLCRKRRRVQRRRRWMATVDQPPYTPNDRLPYGTSNPNSPFEDPAPQTEEVLPPLTPLTASRAASVRFTDEGPSRPNPSPLLPGPPPFVRPPYVNPGQRMTDLERSEGSPFEDPPVTQMVSVPQMVSVQPLNVTPRYAHVPQAESENNSLAPSSPSIYPDSLSPEDDEHHDSGAEGQGYGNPFDDQPKILSYVVQAPPRPARSHLRRESSKIMSTPLPLTPPDSMNGHSPSASPDHSQQPRIHAQNRSPPF</sequence>
<feature type="compositionally biased region" description="Polar residues" evidence="1">
    <location>
        <begin position="468"/>
        <end position="477"/>
    </location>
</feature>